<reference evidence="2" key="1">
    <citation type="submission" date="2018-02" db="EMBL/GenBank/DDBJ databases">
        <authorList>
            <person name="Cohen D.B."/>
            <person name="Kent A.D."/>
        </authorList>
    </citation>
    <scope>NUCLEOTIDE SEQUENCE</scope>
</reference>
<evidence type="ECO:0008006" key="3">
    <source>
        <dbReference type="Google" id="ProtNLM"/>
    </source>
</evidence>
<accession>A0A2N9IJ89</accession>
<evidence type="ECO:0000313" key="2">
    <source>
        <dbReference type="EMBL" id="SPD24334.1"/>
    </source>
</evidence>
<gene>
    <name evidence="2" type="ORF">FSB_LOCUS52216</name>
</gene>
<evidence type="ECO:0000256" key="1">
    <source>
        <dbReference type="SAM" id="Phobius"/>
    </source>
</evidence>
<keyword evidence="1" id="KW-1133">Transmembrane helix</keyword>
<feature type="transmembrane region" description="Helical" evidence="1">
    <location>
        <begin position="12"/>
        <end position="33"/>
    </location>
</feature>
<dbReference type="EMBL" id="OIVN01005879">
    <property type="protein sequence ID" value="SPD24334.1"/>
    <property type="molecule type" value="Genomic_DNA"/>
</dbReference>
<keyword evidence="1" id="KW-0472">Membrane</keyword>
<protein>
    <recommendedName>
        <fullName evidence="3">Transmembrane protein</fullName>
    </recommendedName>
</protein>
<organism evidence="2">
    <name type="scientific">Fagus sylvatica</name>
    <name type="common">Beechnut</name>
    <dbReference type="NCBI Taxonomy" id="28930"/>
    <lineage>
        <taxon>Eukaryota</taxon>
        <taxon>Viridiplantae</taxon>
        <taxon>Streptophyta</taxon>
        <taxon>Embryophyta</taxon>
        <taxon>Tracheophyta</taxon>
        <taxon>Spermatophyta</taxon>
        <taxon>Magnoliopsida</taxon>
        <taxon>eudicotyledons</taxon>
        <taxon>Gunneridae</taxon>
        <taxon>Pentapetalae</taxon>
        <taxon>rosids</taxon>
        <taxon>fabids</taxon>
        <taxon>Fagales</taxon>
        <taxon>Fagaceae</taxon>
        <taxon>Fagus</taxon>
    </lineage>
</organism>
<name>A0A2N9IJ89_FAGSY</name>
<dbReference type="AlphaFoldDB" id="A0A2N9IJ89"/>
<keyword evidence="1" id="KW-0812">Transmembrane</keyword>
<proteinExistence type="predicted"/>
<sequence>MASNSEFEVVWICMNPCVGWIVWTCVWVSNLWWCGSMRSWANLDENEW</sequence>